<evidence type="ECO:0000256" key="1">
    <source>
        <dbReference type="SAM" id="MobiDB-lite"/>
    </source>
</evidence>
<dbReference type="InterPro" id="IPR040374">
    <property type="entry name" value="BIC"/>
</dbReference>
<sequence length="150" mass="16792">MDHQDSAEFHHHIPSQPFLVSKIFHQSNNETEQDNKDTQSSSLTLSQCDNKESALQGLPSRLVDVGKEPIGSMAKPEDSAREKLKRHRVEVAGQVWIPDIWGQEELLKDWIDCSAFDASLVPNGIMSARSALVQEGRRANSSGIRIENRC</sequence>
<evidence type="ECO:0000313" key="2">
    <source>
        <dbReference type="EMBL" id="SPD07839.1"/>
    </source>
</evidence>
<dbReference type="PANTHER" id="PTHR34207">
    <property type="entry name" value="PROTEIN BIC1"/>
    <property type="match status" value="1"/>
</dbReference>
<dbReference type="PANTHER" id="PTHR34207:SF2">
    <property type="entry name" value="PROTEIN BIC1"/>
    <property type="match status" value="1"/>
</dbReference>
<reference evidence="2" key="1">
    <citation type="submission" date="2018-02" db="EMBL/GenBank/DDBJ databases">
        <authorList>
            <person name="Cohen D.B."/>
            <person name="Kent A.D."/>
        </authorList>
    </citation>
    <scope>NUCLEOTIDE SEQUENCE</scope>
</reference>
<feature type="region of interest" description="Disordered" evidence="1">
    <location>
        <begin position="24"/>
        <end position="81"/>
    </location>
</feature>
<evidence type="ECO:0008006" key="3">
    <source>
        <dbReference type="Google" id="ProtNLM"/>
    </source>
</evidence>
<name>A0A2N9H8C0_FAGSY</name>
<organism evidence="2">
    <name type="scientific">Fagus sylvatica</name>
    <name type="common">Beechnut</name>
    <dbReference type="NCBI Taxonomy" id="28930"/>
    <lineage>
        <taxon>Eukaryota</taxon>
        <taxon>Viridiplantae</taxon>
        <taxon>Streptophyta</taxon>
        <taxon>Embryophyta</taxon>
        <taxon>Tracheophyta</taxon>
        <taxon>Spermatophyta</taxon>
        <taxon>Magnoliopsida</taxon>
        <taxon>eudicotyledons</taxon>
        <taxon>Gunneridae</taxon>
        <taxon>Pentapetalae</taxon>
        <taxon>rosids</taxon>
        <taxon>fabids</taxon>
        <taxon>Fagales</taxon>
        <taxon>Fagaceae</taxon>
        <taxon>Fagus</taxon>
    </lineage>
</organism>
<proteinExistence type="predicted"/>
<protein>
    <recommendedName>
        <fullName evidence="3">Protein BIC1</fullName>
    </recommendedName>
</protein>
<feature type="compositionally biased region" description="Polar residues" evidence="1">
    <location>
        <begin position="38"/>
        <end position="48"/>
    </location>
</feature>
<dbReference type="AlphaFoldDB" id="A0A2N9H8C0"/>
<dbReference type="CDD" id="cd22645">
    <property type="entry name" value="BIC1_CID"/>
    <property type="match status" value="1"/>
</dbReference>
<gene>
    <name evidence="2" type="ORF">FSB_LOCUS35721</name>
</gene>
<dbReference type="GO" id="GO:0009785">
    <property type="term" value="P:blue light signaling pathway"/>
    <property type="evidence" value="ECO:0007669"/>
    <property type="project" value="InterPro"/>
</dbReference>
<accession>A0A2N9H8C0</accession>
<dbReference type="EMBL" id="OIVN01002968">
    <property type="protein sequence ID" value="SPD07839.1"/>
    <property type="molecule type" value="Genomic_DNA"/>
</dbReference>